<name>A0A918NY17_9ACTN</name>
<dbReference type="Proteomes" id="UP000619244">
    <property type="component" value="Unassembled WGS sequence"/>
</dbReference>
<evidence type="ECO:0000313" key="3">
    <source>
        <dbReference type="Proteomes" id="UP000619244"/>
    </source>
</evidence>
<organism evidence="2 3">
    <name type="scientific">Streptomyces minutiscleroticus</name>
    <dbReference type="NCBI Taxonomy" id="68238"/>
    <lineage>
        <taxon>Bacteria</taxon>
        <taxon>Bacillati</taxon>
        <taxon>Actinomycetota</taxon>
        <taxon>Actinomycetes</taxon>
        <taxon>Kitasatosporales</taxon>
        <taxon>Streptomycetaceae</taxon>
        <taxon>Streptomyces</taxon>
    </lineage>
</organism>
<dbReference type="EMBL" id="BMVU01000057">
    <property type="protein sequence ID" value="GGY06114.1"/>
    <property type="molecule type" value="Genomic_DNA"/>
</dbReference>
<proteinExistence type="predicted"/>
<feature type="compositionally biased region" description="Basic and acidic residues" evidence="1">
    <location>
        <begin position="45"/>
        <end position="54"/>
    </location>
</feature>
<comment type="caution">
    <text evidence="2">The sequence shown here is derived from an EMBL/GenBank/DDBJ whole genome shotgun (WGS) entry which is preliminary data.</text>
</comment>
<protein>
    <submittedName>
        <fullName evidence="2">Dehydrogenase</fullName>
    </submittedName>
</protein>
<reference evidence="2" key="1">
    <citation type="journal article" date="2014" name="Int. J. Syst. Evol. Microbiol.">
        <title>Complete genome sequence of Corynebacterium casei LMG S-19264T (=DSM 44701T), isolated from a smear-ripened cheese.</title>
        <authorList>
            <consortium name="US DOE Joint Genome Institute (JGI-PGF)"/>
            <person name="Walter F."/>
            <person name="Albersmeier A."/>
            <person name="Kalinowski J."/>
            <person name="Ruckert C."/>
        </authorList>
    </citation>
    <scope>NUCLEOTIDE SEQUENCE</scope>
    <source>
        <strain evidence="2">JCM 4790</strain>
    </source>
</reference>
<accession>A0A918NY17</accession>
<feature type="region of interest" description="Disordered" evidence="1">
    <location>
        <begin position="1"/>
        <end position="79"/>
    </location>
</feature>
<evidence type="ECO:0000256" key="1">
    <source>
        <dbReference type="SAM" id="MobiDB-lite"/>
    </source>
</evidence>
<sequence length="118" mass="12933">MAPETRGHPHPRTAPSTAEPAPGIEAARGTAASGGGPDSGTEPRPPSDKVRRMTSDAPDCPECRQPMESGGLVLSGREDDNRRACRALWRCPERHIWWNWADRPDEPLDACPVPELFR</sequence>
<gene>
    <name evidence="2" type="ORF">GCM10010358_69390</name>
</gene>
<keyword evidence="3" id="KW-1185">Reference proteome</keyword>
<reference evidence="2" key="2">
    <citation type="submission" date="2020-09" db="EMBL/GenBank/DDBJ databases">
        <authorList>
            <person name="Sun Q."/>
            <person name="Ohkuma M."/>
        </authorList>
    </citation>
    <scope>NUCLEOTIDE SEQUENCE</scope>
    <source>
        <strain evidence="2">JCM 4790</strain>
    </source>
</reference>
<evidence type="ECO:0000313" key="2">
    <source>
        <dbReference type="EMBL" id="GGY06114.1"/>
    </source>
</evidence>
<dbReference type="AlphaFoldDB" id="A0A918NY17"/>